<dbReference type="InterPro" id="IPR036390">
    <property type="entry name" value="WH_DNA-bd_sf"/>
</dbReference>
<dbReference type="Gene3D" id="1.10.10.10">
    <property type="entry name" value="Winged helix-like DNA-binding domain superfamily/Winged helix DNA-binding domain"/>
    <property type="match status" value="1"/>
</dbReference>
<proteinExistence type="predicted"/>
<dbReference type="InterPro" id="IPR005149">
    <property type="entry name" value="Tscrpt_reg_PadR_N"/>
</dbReference>
<evidence type="ECO:0000313" key="3">
    <source>
        <dbReference type="Proteomes" id="UP001198151"/>
    </source>
</evidence>
<comment type="caution">
    <text evidence="2">The sequence shown here is derived from an EMBL/GenBank/DDBJ whole genome shotgun (WGS) entry which is preliminary data.</text>
</comment>
<dbReference type="SUPFAM" id="SSF46785">
    <property type="entry name" value="Winged helix' DNA-binding domain"/>
    <property type="match status" value="1"/>
</dbReference>
<reference evidence="2 3" key="1">
    <citation type="submission" date="2021-10" db="EMBL/GenBank/DDBJ databases">
        <title>Anaerobic single-cell dispensing facilitates the cultivation of human gut bacteria.</title>
        <authorList>
            <person name="Afrizal A."/>
        </authorList>
    </citation>
    <scope>NUCLEOTIDE SEQUENCE [LARGE SCALE GENOMIC DNA]</scope>
    <source>
        <strain evidence="2 3">CLA-AA-H200</strain>
    </source>
</reference>
<keyword evidence="3" id="KW-1185">Reference proteome</keyword>
<dbReference type="PANTHER" id="PTHR43252">
    <property type="entry name" value="TRANSCRIPTIONAL REGULATOR YQJI"/>
    <property type="match status" value="1"/>
</dbReference>
<accession>A0ABS8FZ27</accession>
<dbReference type="InterPro" id="IPR036388">
    <property type="entry name" value="WH-like_DNA-bd_sf"/>
</dbReference>
<dbReference type="RefSeq" id="WP_227707560.1">
    <property type="nucleotide sequence ID" value="NZ_JAJEQX010000012.1"/>
</dbReference>
<protein>
    <submittedName>
        <fullName evidence="2">PadR family transcriptional regulator</fullName>
    </submittedName>
</protein>
<organism evidence="2 3">
    <name type="scientific">Ruminococcus turbiniformis</name>
    <dbReference type="NCBI Taxonomy" id="2881258"/>
    <lineage>
        <taxon>Bacteria</taxon>
        <taxon>Bacillati</taxon>
        <taxon>Bacillota</taxon>
        <taxon>Clostridia</taxon>
        <taxon>Eubacteriales</taxon>
        <taxon>Oscillospiraceae</taxon>
        <taxon>Ruminococcus</taxon>
    </lineage>
</organism>
<dbReference type="Proteomes" id="UP001198151">
    <property type="component" value="Unassembled WGS sequence"/>
</dbReference>
<gene>
    <name evidence="2" type="ORF">LKD70_08320</name>
</gene>
<name>A0ABS8FZ27_9FIRM</name>
<evidence type="ECO:0000313" key="2">
    <source>
        <dbReference type="EMBL" id="MCC2254422.1"/>
    </source>
</evidence>
<sequence length="116" mass="13203">MNPDKTLMSGSTSMLLLKLLSEKDMYGYEMIETLRERSQNVFELKAGTLYPLLHGMEQKKLLTAYEKSAGGKMRKYYSITKQGKKAFSEKESEWRTYSRAVQDVLGGFQPEMGGSV</sequence>
<dbReference type="Pfam" id="PF03551">
    <property type="entry name" value="PadR"/>
    <property type="match status" value="1"/>
</dbReference>
<feature type="domain" description="Transcription regulator PadR N-terminal" evidence="1">
    <location>
        <begin position="16"/>
        <end position="88"/>
    </location>
</feature>
<evidence type="ECO:0000259" key="1">
    <source>
        <dbReference type="Pfam" id="PF03551"/>
    </source>
</evidence>
<dbReference type="EMBL" id="JAJEQX010000012">
    <property type="protein sequence ID" value="MCC2254422.1"/>
    <property type="molecule type" value="Genomic_DNA"/>
</dbReference>
<dbReference type="PANTHER" id="PTHR43252:SF7">
    <property type="entry name" value="TRANSCRIPTIONAL REGULATOR YQJI"/>
    <property type="match status" value="1"/>
</dbReference>